<gene>
    <name evidence="2" type="ORF">AX774_g551</name>
</gene>
<keyword evidence="1" id="KW-0732">Signal</keyword>
<feature type="chain" id="PRO_5012887323" evidence="1">
    <location>
        <begin position="20"/>
        <end position="139"/>
    </location>
</feature>
<reference evidence="3" key="1">
    <citation type="submission" date="2017-01" db="EMBL/GenBank/DDBJ databases">
        <authorList>
            <person name="Wang Y."/>
            <person name="White M."/>
            <person name="Kvist S."/>
            <person name="Moncalvo J.-M."/>
        </authorList>
    </citation>
    <scope>NUCLEOTIDE SEQUENCE [LARGE SCALE GENOMIC DNA]</scope>
    <source>
        <strain evidence="3">COL-18-3</strain>
    </source>
</reference>
<proteinExistence type="predicted"/>
<feature type="signal peptide" evidence="1">
    <location>
        <begin position="1"/>
        <end position="19"/>
    </location>
</feature>
<protein>
    <submittedName>
        <fullName evidence="2">Uncharacterized protein</fullName>
    </submittedName>
</protein>
<comment type="caution">
    <text evidence="2">The sequence shown here is derived from an EMBL/GenBank/DDBJ whole genome shotgun (WGS) entry which is preliminary data.</text>
</comment>
<dbReference type="Proteomes" id="UP000188320">
    <property type="component" value="Unassembled WGS sequence"/>
</dbReference>
<evidence type="ECO:0000313" key="2">
    <source>
        <dbReference type="EMBL" id="OMH85888.1"/>
    </source>
</evidence>
<keyword evidence="3" id="KW-1185">Reference proteome</keyword>
<sequence length="139" mass="15203">MVSKILTATLLIASKFAAGVYIYDTQMTNNNEKVDYKLNNVDSNSQNPPQQSLEIEMFSSNYLKDKIDTIAIQPGACYGLPNINSCMLDGGKPGEGTIKFCTGNNCDGKCHSGSRKTWLYPQHMLNDIGGSANSVIWTI</sequence>
<organism evidence="2 3">
    <name type="scientific">Zancudomyces culisetae</name>
    <name type="common">Gut fungus</name>
    <name type="synonym">Smittium culisetae</name>
    <dbReference type="NCBI Taxonomy" id="1213189"/>
    <lineage>
        <taxon>Eukaryota</taxon>
        <taxon>Fungi</taxon>
        <taxon>Fungi incertae sedis</taxon>
        <taxon>Zoopagomycota</taxon>
        <taxon>Kickxellomycotina</taxon>
        <taxon>Harpellomycetes</taxon>
        <taxon>Harpellales</taxon>
        <taxon>Legeriomycetaceae</taxon>
        <taxon>Zancudomyces</taxon>
    </lineage>
</organism>
<evidence type="ECO:0000313" key="3">
    <source>
        <dbReference type="Proteomes" id="UP000188320"/>
    </source>
</evidence>
<name>A0A1R1PY87_ZANCU</name>
<dbReference type="EMBL" id="LSSK01000031">
    <property type="protein sequence ID" value="OMH85888.1"/>
    <property type="molecule type" value="Genomic_DNA"/>
</dbReference>
<dbReference type="AlphaFoldDB" id="A0A1R1PY87"/>
<accession>A0A1R1PY87</accession>
<evidence type="ECO:0000256" key="1">
    <source>
        <dbReference type="SAM" id="SignalP"/>
    </source>
</evidence>